<dbReference type="InterPro" id="IPR013780">
    <property type="entry name" value="Glyco_hydro_b"/>
</dbReference>
<evidence type="ECO:0000313" key="11">
    <source>
        <dbReference type="Proteomes" id="UP000077266"/>
    </source>
</evidence>
<dbReference type="AlphaFoldDB" id="A0A165PNI0"/>
<keyword evidence="11" id="KW-1185">Reference proteome</keyword>
<gene>
    <name evidence="10" type="ORF">EXIGLDRAFT_457019</name>
</gene>
<dbReference type="CDD" id="cd06602">
    <property type="entry name" value="GH31_MGAM_SI_GAA"/>
    <property type="match status" value="1"/>
</dbReference>
<dbReference type="STRING" id="1314781.A0A165PNI0"/>
<name>A0A165PNI0_EXIGL</name>
<dbReference type="InterPro" id="IPR030458">
    <property type="entry name" value="Glyco_hydro_31_AS"/>
</dbReference>
<dbReference type="InterPro" id="IPR011013">
    <property type="entry name" value="Gal_mutarotase_sf_dom"/>
</dbReference>
<dbReference type="PROSITE" id="PS00707">
    <property type="entry name" value="GLYCOSYL_HYDROL_F31_2"/>
    <property type="match status" value="1"/>
</dbReference>
<dbReference type="SUPFAM" id="SSF51011">
    <property type="entry name" value="Glycosyl hydrolase domain"/>
    <property type="match status" value="1"/>
</dbReference>
<evidence type="ECO:0000256" key="4">
    <source>
        <dbReference type="ARBA" id="ARBA00023180"/>
    </source>
</evidence>
<dbReference type="SUPFAM" id="SSF74650">
    <property type="entry name" value="Galactose mutarotase-like"/>
    <property type="match status" value="1"/>
</dbReference>
<keyword evidence="5 6" id="KW-0326">Glycosidase</keyword>
<feature type="domain" description="Glycoside hydrolase family 31 TIM barrel" evidence="8">
    <location>
        <begin position="316"/>
        <end position="737"/>
    </location>
</feature>
<evidence type="ECO:0000256" key="3">
    <source>
        <dbReference type="ARBA" id="ARBA00022801"/>
    </source>
</evidence>
<dbReference type="Proteomes" id="UP000077266">
    <property type="component" value="Unassembled WGS sequence"/>
</dbReference>
<feature type="chain" id="PRO_5007864204" evidence="7">
    <location>
        <begin position="17"/>
        <end position="964"/>
    </location>
</feature>
<dbReference type="SUPFAM" id="SSF51445">
    <property type="entry name" value="(Trans)glycosidases"/>
    <property type="match status" value="1"/>
</dbReference>
<evidence type="ECO:0000259" key="9">
    <source>
        <dbReference type="Pfam" id="PF21365"/>
    </source>
</evidence>
<dbReference type="PROSITE" id="PS00129">
    <property type="entry name" value="GLYCOSYL_HYDROL_F31_1"/>
    <property type="match status" value="1"/>
</dbReference>
<dbReference type="Pfam" id="PF21365">
    <property type="entry name" value="Glyco_hydro_31_3rd"/>
    <property type="match status" value="1"/>
</dbReference>
<evidence type="ECO:0000256" key="5">
    <source>
        <dbReference type="ARBA" id="ARBA00023295"/>
    </source>
</evidence>
<dbReference type="Gene3D" id="2.60.40.1180">
    <property type="entry name" value="Golgi alpha-mannosidase II"/>
    <property type="match status" value="2"/>
</dbReference>
<dbReference type="PANTHER" id="PTHR22762">
    <property type="entry name" value="ALPHA-GLUCOSIDASE"/>
    <property type="match status" value="1"/>
</dbReference>
<keyword evidence="2 7" id="KW-0732">Signal</keyword>
<reference evidence="10 11" key="1">
    <citation type="journal article" date="2016" name="Mol. Biol. Evol.">
        <title>Comparative Genomics of Early-Diverging Mushroom-Forming Fungi Provides Insights into the Origins of Lignocellulose Decay Capabilities.</title>
        <authorList>
            <person name="Nagy L.G."/>
            <person name="Riley R."/>
            <person name="Tritt A."/>
            <person name="Adam C."/>
            <person name="Daum C."/>
            <person name="Floudas D."/>
            <person name="Sun H."/>
            <person name="Yadav J.S."/>
            <person name="Pangilinan J."/>
            <person name="Larsson K.H."/>
            <person name="Matsuura K."/>
            <person name="Barry K."/>
            <person name="Labutti K."/>
            <person name="Kuo R."/>
            <person name="Ohm R.A."/>
            <person name="Bhattacharya S.S."/>
            <person name="Shirouzu T."/>
            <person name="Yoshinaga Y."/>
            <person name="Martin F.M."/>
            <person name="Grigoriev I.V."/>
            <person name="Hibbett D.S."/>
        </authorList>
    </citation>
    <scope>NUCLEOTIDE SEQUENCE [LARGE SCALE GENOMIC DNA]</scope>
    <source>
        <strain evidence="10 11">HHB12029</strain>
    </source>
</reference>
<evidence type="ECO:0000256" key="7">
    <source>
        <dbReference type="SAM" id="SignalP"/>
    </source>
</evidence>
<dbReference type="InterPro" id="IPR048395">
    <property type="entry name" value="Glyco_hydro_31_C"/>
</dbReference>
<dbReference type="Gene3D" id="2.60.40.1760">
    <property type="entry name" value="glycosyl hydrolase (family 31)"/>
    <property type="match status" value="1"/>
</dbReference>
<accession>A0A165PNI0</accession>
<proteinExistence type="inferred from homology"/>
<dbReference type="InterPro" id="IPR000322">
    <property type="entry name" value="Glyco_hydro_31_TIM"/>
</dbReference>
<keyword evidence="4" id="KW-0325">Glycoprotein</keyword>
<dbReference type="CDD" id="cd14752">
    <property type="entry name" value="GH31_N"/>
    <property type="match status" value="1"/>
</dbReference>
<dbReference type="Pfam" id="PF01055">
    <property type="entry name" value="Glyco_hydro_31_2nd"/>
    <property type="match status" value="1"/>
</dbReference>
<dbReference type="PANTHER" id="PTHR22762:SF133">
    <property type="entry name" value="P-TYPE DOMAIN-CONTAINING PROTEIN"/>
    <property type="match status" value="1"/>
</dbReference>
<dbReference type="InParanoid" id="A0A165PNI0"/>
<dbReference type="Gene3D" id="3.20.20.80">
    <property type="entry name" value="Glycosidases"/>
    <property type="match status" value="2"/>
</dbReference>
<dbReference type="GO" id="GO:0005975">
    <property type="term" value="P:carbohydrate metabolic process"/>
    <property type="evidence" value="ECO:0007669"/>
    <property type="project" value="InterPro"/>
</dbReference>
<protein>
    <submittedName>
        <fullName evidence="10">Glycoside hydrolase family 31 protein</fullName>
    </submittedName>
</protein>
<dbReference type="FunCoup" id="A0A165PNI0">
    <property type="interactions" value="86"/>
</dbReference>
<dbReference type="OrthoDB" id="5839090at2759"/>
<feature type="domain" description="Glycosyl hydrolase family 31 C-terminal" evidence="9">
    <location>
        <begin position="745"/>
        <end position="836"/>
    </location>
</feature>
<dbReference type="GO" id="GO:0030246">
    <property type="term" value="F:carbohydrate binding"/>
    <property type="evidence" value="ECO:0007669"/>
    <property type="project" value="InterPro"/>
</dbReference>
<evidence type="ECO:0000256" key="6">
    <source>
        <dbReference type="RuleBase" id="RU361185"/>
    </source>
</evidence>
<evidence type="ECO:0000259" key="8">
    <source>
        <dbReference type="Pfam" id="PF01055"/>
    </source>
</evidence>
<comment type="similarity">
    <text evidence="1 6">Belongs to the glycosyl hydrolase 31 family.</text>
</comment>
<evidence type="ECO:0000256" key="1">
    <source>
        <dbReference type="ARBA" id="ARBA00007806"/>
    </source>
</evidence>
<dbReference type="InterPro" id="IPR017853">
    <property type="entry name" value="GH"/>
</dbReference>
<keyword evidence="3 6" id="KW-0378">Hydrolase</keyword>
<dbReference type="InterPro" id="IPR030459">
    <property type="entry name" value="Glyco_hydro_31_CS"/>
</dbReference>
<evidence type="ECO:0000313" key="10">
    <source>
        <dbReference type="EMBL" id="KZW02426.1"/>
    </source>
</evidence>
<dbReference type="GO" id="GO:0004553">
    <property type="term" value="F:hydrolase activity, hydrolyzing O-glycosyl compounds"/>
    <property type="evidence" value="ECO:0007669"/>
    <property type="project" value="InterPro"/>
</dbReference>
<feature type="signal peptide" evidence="7">
    <location>
        <begin position="1"/>
        <end position="16"/>
    </location>
</feature>
<evidence type="ECO:0000256" key="2">
    <source>
        <dbReference type="ARBA" id="ARBA00022729"/>
    </source>
</evidence>
<sequence>MILPLFLLLVAQRARGRGLSSLQQTLLAVDETSHSLNVSSCPGYTLDSLESTDSGLTAQLTLAGEACNAFGTDYPNLTIEVTYESKTRLHVNIFDAADSQFRVPESVVARPQSPNESFVDTGDLLFNYTSTPFAFWISRRDDPDGVPLFDTRLSSLPQTPIAPVITTDNSTALDGFPLVFEDQYLQLTSALPLGANIYGLGEVLASSGFRRDVGTNGGKGTVQTLWARDVGDPIDENVYGSHPIYMEHRIANGSSATHGVFLLSAAGADVLLLTPPESDVSLIEYRMIGGVLDLYFLSGPSPHEVIEQYAEIVGLPTWQPYWGFGFHLCRWGYADVNETKEQVTRMREANIPLEVMWNDIDLYHAVRDYTTDPVSFPADEVKAFIEELRSKNQRYIPIVDAAIAKQVNDTDIYDVYTSGVERQVFMTNPDGSEYVGQVWPGYTVFPDWFANNTAEWWTEALKNWSSLGVEFSGIWLDMNEVSSFCDGSCGSGIDISNTSVPFLLPGAPGNPVVDYPECYNSTISGPSGNMTVDGALTCGATETTATIVSRGLGAANQSGIEINAPPYTIHNGFGPLSIHTVATNATHVSGVAELDVHNLWGLMEERATHNALLEINNGTRPFVISRSTFPSSGKWTGHWLGDNNSKWQWMYLNIQGVLQFQLFQIPMVGADTCGFNGNTDEELCNRWMQLSAFTPFYRNHNVKAALSQEPYRWDSVAEASRAAITVRYALLPYWYTLFANSSRFGTPPVRALWYEFPTEEELLGIDRQFLIGRDILVTPVLQPNVSTVEGIFPGIESGTTWRDWYTHTPVNASAHANKTLDAPLGHINVHIRSGAALLLHAAPAYTTTETRAGPYEILITLDGSGSAFGTAYVDDGVSFPPGPSTTVTIQATSGNVSVKPEGEWEIESPVQRITILGVETKPASVAFGDTAVAEDVWTFDEEIGRLVIGNLTTSLNSAFNLTWN</sequence>
<dbReference type="EMBL" id="KV425888">
    <property type="protein sequence ID" value="KZW02426.1"/>
    <property type="molecule type" value="Genomic_DNA"/>
</dbReference>
<organism evidence="10 11">
    <name type="scientific">Exidia glandulosa HHB12029</name>
    <dbReference type="NCBI Taxonomy" id="1314781"/>
    <lineage>
        <taxon>Eukaryota</taxon>
        <taxon>Fungi</taxon>
        <taxon>Dikarya</taxon>
        <taxon>Basidiomycota</taxon>
        <taxon>Agaricomycotina</taxon>
        <taxon>Agaricomycetes</taxon>
        <taxon>Auriculariales</taxon>
        <taxon>Exidiaceae</taxon>
        <taxon>Exidia</taxon>
    </lineage>
</organism>